<proteinExistence type="inferred from homology"/>
<name>A0A0L0GFQ6_9EUKA</name>
<dbReference type="Gene3D" id="1.10.8.140">
    <property type="entry name" value="PDCD5-like"/>
    <property type="match status" value="1"/>
</dbReference>
<evidence type="ECO:0000256" key="1">
    <source>
        <dbReference type="ARBA" id="ARBA00010490"/>
    </source>
</evidence>
<dbReference type="GO" id="GO:0005829">
    <property type="term" value="C:cytosol"/>
    <property type="evidence" value="ECO:0007669"/>
    <property type="project" value="TreeGrafter"/>
</dbReference>
<dbReference type="GO" id="GO:0003677">
    <property type="term" value="F:DNA binding"/>
    <property type="evidence" value="ECO:0007669"/>
    <property type="project" value="InterPro"/>
</dbReference>
<feature type="region of interest" description="Disordered" evidence="2">
    <location>
        <begin position="1"/>
        <end position="43"/>
    </location>
</feature>
<dbReference type="PANTHER" id="PTHR10840">
    <property type="entry name" value="PROGRAMMED CELL DEATH PROTEIN 5"/>
    <property type="match status" value="1"/>
</dbReference>
<dbReference type="GO" id="GO:0005634">
    <property type="term" value="C:nucleus"/>
    <property type="evidence" value="ECO:0007669"/>
    <property type="project" value="TreeGrafter"/>
</dbReference>
<dbReference type="InterPro" id="IPR036883">
    <property type="entry name" value="PDCD5-like_sf"/>
</dbReference>
<evidence type="ECO:0000313" key="4">
    <source>
        <dbReference type="Proteomes" id="UP000054560"/>
    </source>
</evidence>
<evidence type="ECO:0008006" key="5">
    <source>
        <dbReference type="Google" id="ProtNLM"/>
    </source>
</evidence>
<gene>
    <name evidence="3" type="ORF">SARC_00245</name>
</gene>
<dbReference type="RefSeq" id="XP_014161576.1">
    <property type="nucleotide sequence ID" value="XM_014306101.1"/>
</dbReference>
<dbReference type="EMBL" id="KQ241602">
    <property type="protein sequence ID" value="KNC87674.1"/>
    <property type="molecule type" value="Genomic_DNA"/>
</dbReference>
<dbReference type="GeneID" id="25900749"/>
<dbReference type="OrthoDB" id="10252486at2759"/>
<dbReference type="Pfam" id="PF01984">
    <property type="entry name" value="dsDNA_bind"/>
    <property type="match status" value="1"/>
</dbReference>
<dbReference type="SUPFAM" id="SSF46950">
    <property type="entry name" value="Double-stranded DNA-binding domain"/>
    <property type="match status" value="1"/>
</dbReference>
<accession>A0A0L0GFQ6</accession>
<feature type="compositionally biased region" description="Acidic residues" evidence="2">
    <location>
        <begin position="119"/>
        <end position="134"/>
    </location>
</feature>
<keyword evidence="4" id="KW-1185">Reference proteome</keyword>
<protein>
    <recommendedName>
        <fullName evidence="5">Programmed cell death protein 5</fullName>
    </recommendedName>
</protein>
<feature type="region of interest" description="Disordered" evidence="2">
    <location>
        <begin position="103"/>
        <end position="134"/>
    </location>
</feature>
<dbReference type="eggNOG" id="KOG3431">
    <property type="taxonomic scope" value="Eukaryota"/>
</dbReference>
<reference evidence="3 4" key="1">
    <citation type="submission" date="2011-02" db="EMBL/GenBank/DDBJ databases">
        <title>The Genome Sequence of Sphaeroforma arctica JP610.</title>
        <authorList>
            <consortium name="The Broad Institute Genome Sequencing Platform"/>
            <person name="Russ C."/>
            <person name="Cuomo C."/>
            <person name="Young S.K."/>
            <person name="Zeng Q."/>
            <person name="Gargeya S."/>
            <person name="Alvarado L."/>
            <person name="Berlin A."/>
            <person name="Chapman S.B."/>
            <person name="Chen Z."/>
            <person name="Freedman E."/>
            <person name="Gellesch M."/>
            <person name="Goldberg J."/>
            <person name="Griggs A."/>
            <person name="Gujja S."/>
            <person name="Heilman E."/>
            <person name="Heiman D."/>
            <person name="Howarth C."/>
            <person name="Mehta T."/>
            <person name="Neiman D."/>
            <person name="Pearson M."/>
            <person name="Roberts A."/>
            <person name="Saif S."/>
            <person name="Shea T."/>
            <person name="Shenoy N."/>
            <person name="Sisk P."/>
            <person name="Stolte C."/>
            <person name="Sykes S."/>
            <person name="White J."/>
            <person name="Yandava C."/>
            <person name="Burger G."/>
            <person name="Gray M.W."/>
            <person name="Holland P.W.H."/>
            <person name="King N."/>
            <person name="Lang F.B.F."/>
            <person name="Roger A.J."/>
            <person name="Ruiz-Trillo I."/>
            <person name="Haas B."/>
            <person name="Nusbaum C."/>
            <person name="Birren B."/>
        </authorList>
    </citation>
    <scope>NUCLEOTIDE SEQUENCE [LARGE SCALE GENOMIC DNA]</scope>
    <source>
        <strain evidence="3 4">JP610</strain>
    </source>
</reference>
<organism evidence="3 4">
    <name type="scientific">Sphaeroforma arctica JP610</name>
    <dbReference type="NCBI Taxonomy" id="667725"/>
    <lineage>
        <taxon>Eukaryota</taxon>
        <taxon>Ichthyosporea</taxon>
        <taxon>Ichthyophonida</taxon>
        <taxon>Sphaeroforma</taxon>
    </lineage>
</organism>
<feature type="compositionally biased region" description="Basic and acidic residues" evidence="2">
    <location>
        <begin position="23"/>
        <end position="40"/>
    </location>
</feature>
<dbReference type="PANTHER" id="PTHR10840:SF0">
    <property type="entry name" value="PROGRAMMED CELL DEATH PROTEIN 5"/>
    <property type="match status" value="1"/>
</dbReference>
<dbReference type="AlphaFoldDB" id="A0A0L0GFQ6"/>
<comment type="similarity">
    <text evidence="1">Belongs to the PDCD5 family.</text>
</comment>
<dbReference type="InterPro" id="IPR002836">
    <property type="entry name" value="PDCD5-like"/>
</dbReference>
<evidence type="ECO:0000256" key="2">
    <source>
        <dbReference type="SAM" id="MobiDB-lite"/>
    </source>
</evidence>
<sequence>MSSEGLPEGFSASAPPGVGGGGDAERQQQLREEMRQRQEMKSTMLSHLLTQDARARLGRIASVKQEKGQMIENALLNMFQSGQIKPKVTEEMLMSLIDQINEQSEKKQIKIHRRRVFSDDSDEEDDKDDSDDGW</sequence>
<dbReference type="STRING" id="667725.A0A0L0GFQ6"/>
<dbReference type="Proteomes" id="UP000054560">
    <property type="component" value="Unassembled WGS sequence"/>
</dbReference>
<evidence type="ECO:0000313" key="3">
    <source>
        <dbReference type="EMBL" id="KNC87674.1"/>
    </source>
</evidence>